<evidence type="ECO:0000256" key="1">
    <source>
        <dbReference type="SAM" id="MobiDB-lite"/>
    </source>
</evidence>
<proteinExistence type="predicted"/>
<feature type="compositionally biased region" description="Basic and acidic residues" evidence="1">
    <location>
        <begin position="16"/>
        <end position="28"/>
    </location>
</feature>
<reference evidence="2" key="1">
    <citation type="journal article" date="2014" name="Int. J. Syst. Evol. Microbiol.">
        <title>Complete genome sequence of Corynebacterium casei LMG S-19264T (=DSM 44701T), isolated from a smear-ripened cheese.</title>
        <authorList>
            <consortium name="US DOE Joint Genome Institute (JGI-PGF)"/>
            <person name="Walter F."/>
            <person name="Albersmeier A."/>
            <person name="Kalinowski J."/>
            <person name="Ruckert C."/>
        </authorList>
    </citation>
    <scope>NUCLEOTIDE SEQUENCE</scope>
    <source>
        <strain evidence="2">JCM 4784</strain>
    </source>
</reference>
<dbReference type="EMBL" id="BNBT01000004">
    <property type="protein sequence ID" value="GHE38545.1"/>
    <property type="molecule type" value="Genomic_DNA"/>
</dbReference>
<feature type="compositionally biased region" description="Polar residues" evidence="1">
    <location>
        <begin position="53"/>
        <end position="64"/>
    </location>
</feature>
<evidence type="ECO:0000313" key="3">
    <source>
        <dbReference type="Proteomes" id="UP000608024"/>
    </source>
</evidence>
<feature type="region of interest" description="Disordered" evidence="1">
    <location>
        <begin position="15"/>
        <end position="127"/>
    </location>
</feature>
<reference evidence="2" key="2">
    <citation type="submission" date="2020-09" db="EMBL/GenBank/DDBJ databases">
        <authorList>
            <person name="Sun Q."/>
            <person name="Ohkuma M."/>
        </authorList>
    </citation>
    <scope>NUCLEOTIDE SEQUENCE</scope>
    <source>
        <strain evidence="2">JCM 4784</strain>
    </source>
</reference>
<feature type="compositionally biased region" description="Pro residues" evidence="1">
    <location>
        <begin position="81"/>
        <end position="95"/>
    </location>
</feature>
<organism evidence="2 3">
    <name type="scientific">Streptomyces longispororuber</name>
    <dbReference type="NCBI Taxonomy" id="68230"/>
    <lineage>
        <taxon>Bacteria</taxon>
        <taxon>Bacillati</taxon>
        <taxon>Actinomycetota</taxon>
        <taxon>Actinomycetes</taxon>
        <taxon>Kitasatosporales</taxon>
        <taxon>Streptomycetaceae</taxon>
        <taxon>Streptomyces</taxon>
    </lineage>
</organism>
<accession>A0A918Z608</accession>
<dbReference type="Proteomes" id="UP000608024">
    <property type="component" value="Unassembled WGS sequence"/>
</dbReference>
<comment type="caution">
    <text evidence="2">The sequence shown here is derived from an EMBL/GenBank/DDBJ whole genome shotgun (WGS) entry which is preliminary data.</text>
</comment>
<sequence length="148" mass="15599">MPECGAVCGAAFGATARDHVLDPARADESADSPRGYVTRPRRPRLTAARRSTGLVQTADGTQPLGTRAPGGPDQRGLDHPVPSPRVPHPSCPRLPPRWGWTVSPWVGSPKSPSRTGGARLMTETGGERPVIDYVQALSPLLAGRQPGV</sequence>
<evidence type="ECO:0000313" key="2">
    <source>
        <dbReference type="EMBL" id="GHE38545.1"/>
    </source>
</evidence>
<protein>
    <submittedName>
        <fullName evidence="2">Uncharacterized protein</fullName>
    </submittedName>
</protein>
<name>A0A918Z608_9ACTN</name>
<dbReference type="AlphaFoldDB" id="A0A918Z608"/>
<gene>
    <name evidence="2" type="ORF">GCM10018785_05240</name>
</gene>
<keyword evidence="3" id="KW-1185">Reference proteome</keyword>